<feature type="domain" description="SHS2" evidence="1">
    <location>
        <begin position="6"/>
        <end position="193"/>
    </location>
</feature>
<evidence type="ECO:0000313" key="2">
    <source>
        <dbReference type="EMBL" id="PEG31860.1"/>
    </source>
</evidence>
<dbReference type="SMART" id="SM00842">
    <property type="entry name" value="FtsA"/>
    <property type="match status" value="1"/>
</dbReference>
<dbReference type="Pfam" id="PF14450">
    <property type="entry name" value="FtsA"/>
    <property type="match status" value="1"/>
</dbReference>
<dbReference type="InterPro" id="IPR043129">
    <property type="entry name" value="ATPase_NBD"/>
</dbReference>
<keyword evidence="2" id="KW-0132">Cell division</keyword>
<keyword evidence="3" id="KW-1185">Reference proteome</keyword>
<dbReference type="PANTHER" id="PTHR32432">
    <property type="entry name" value="CELL DIVISION PROTEIN FTSA-RELATED"/>
    <property type="match status" value="1"/>
</dbReference>
<protein>
    <submittedName>
        <fullName evidence="2">Cell division protein FtsA</fullName>
    </submittedName>
</protein>
<dbReference type="Proteomes" id="UP000220840">
    <property type="component" value="Unassembled WGS sequence"/>
</dbReference>
<comment type="caution">
    <text evidence="2">The sequence shown here is derived from an EMBL/GenBank/DDBJ whole genome shotgun (WGS) entry which is preliminary data.</text>
</comment>
<dbReference type="GO" id="GO:0032153">
    <property type="term" value="C:cell division site"/>
    <property type="evidence" value="ECO:0007669"/>
    <property type="project" value="TreeGrafter"/>
</dbReference>
<keyword evidence="2" id="KW-0131">Cell cycle</keyword>
<dbReference type="OrthoDB" id="9768127at2"/>
<sequence>MQQGIITSIDFGSKKLSASMAASNKEGEMDILGVKSCKSMGIEKGLVTDIEKCRISVLSLLKDLQESTNKEIGNISIGISARKTSIKEIRTFCKIKNERVTKLDIINGIKKAKETIMLKENECIVDTMVNFYILDGKVLHKDIINLTGNELELNLTILIGDKDEIQKYYDIFKNTKYTIKYITLNIFSGKQIFLNGTNAMGDVVLVDVGAGKTDICLFNNGIPKNLTSIPIGGNNISNDLAICGKFSFMEADNIKIIYSGNYESLYKDESLDDDIEVGTTKVSKELFYEVTNARIEEILIHVNTELKKTGHYDRICSIILYGDGLSYFENINTFAKAIIKRKTKIVSKVDLGIKNSENITSLALAKEVYDRLNLLEDSNKPQIVEEIQTNETEFLLDENEEGSHILKKIKTFLDKIF</sequence>
<dbReference type="GO" id="GO:0051301">
    <property type="term" value="P:cell division"/>
    <property type="evidence" value="ECO:0007669"/>
    <property type="project" value="UniProtKB-KW"/>
</dbReference>
<evidence type="ECO:0000259" key="1">
    <source>
        <dbReference type="SMART" id="SM00842"/>
    </source>
</evidence>
<accession>A0A2A7MJZ0</accession>
<dbReference type="AlphaFoldDB" id="A0A2A7MJZ0"/>
<dbReference type="InterPro" id="IPR050696">
    <property type="entry name" value="FtsA/MreB"/>
</dbReference>
<organism evidence="2 3">
    <name type="scientific">Clostridium neonatale</name>
    <dbReference type="NCBI Taxonomy" id="137838"/>
    <lineage>
        <taxon>Bacteria</taxon>
        <taxon>Bacillati</taxon>
        <taxon>Bacillota</taxon>
        <taxon>Clostridia</taxon>
        <taxon>Eubacteriales</taxon>
        <taxon>Clostridiaceae</taxon>
        <taxon>Clostridium</taxon>
    </lineage>
</organism>
<dbReference type="EMBL" id="PDCJ01000001">
    <property type="protein sequence ID" value="PEG31860.1"/>
    <property type="molecule type" value="Genomic_DNA"/>
</dbReference>
<dbReference type="SUPFAM" id="SSF53067">
    <property type="entry name" value="Actin-like ATPase domain"/>
    <property type="match status" value="2"/>
</dbReference>
<dbReference type="InterPro" id="IPR003494">
    <property type="entry name" value="SHS2_FtsA"/>
</dbReference>
<dbReference type="Gene3D" id="3.30.420.40">
    <property type="match status" value="2"/>
</dbReference>
<dbReference type="PANTHER" id="PTHR32432:SF4">
    <property type="entry name" value="CELL DIVISION PROTEIN FTSA"/>
    <property type="match status" value="1"/>
</dbReference>
<reference evidence="2 3" key="1">
    <citation type="submission" date="2017-10" db="EMBL/GenBank/DDBJ databases">
        <title>Effective Description of Clostridium neonatale sp. nov. linked to necrotizing enterocolitis in neonates and a clarification of species assignable to the genus Clostridium (Prazmowski 1880) emend. Lawson and Rainey 2016.</title>
        <authorList>
            <person name="Bernard K."/>
            <person name="Burdz T."/>
            <person name="Wiebe D."/>
            <person name="Balcewich B."/>
            <person name="Alfa M."/>
            <person name="Bernier A.-M."/>
        </authorList>
    </citation>
    <scope>NUCLEOTIDE SEQUENCE [LARGE SCALE GENOMIC DNA]</scope>
    <source>
        <strain evidence="2 3">LCDC99A005</strain>
    </source>
</reference>
<evidence type="ECO:0000313" key="3">
    <source>
        <dbReference type="Proteomes" id="UP000220840"/>
    </source>
</evidence>
<dbReference type="STRING" id="137838.GCA_001458595_03318"/>
<name>A0A2A7MJZ0_9CLOT</name>
<dbReference type="GO" id="GO:0009898">
    <property type="term" value="C:cytoplasmic side of plasma membrane"/>
    <property type="evidence" value="ECO:0007669"/>
    <property type="project" value="TreeGrafter"/>
</dbReference>
<gene>
    <name evidence="2" type="ORF">CQ394_09225</name>
</gene>
<dbReference type="RefSeq" id="WP_058296011.1">
    <property type="nucleotide sequence ID" value="NZ_CAMRXG010000018.1"/>
</dbReference>
<proteinExistence type="predicted"/>